<protein>
    <submittedName>
        <fullName evidence="1">Uncharacterized protein</fullName>
    </submittedName>
</protein>
<organism evidence="1">
    <name type="scientific">Timema genevievae</name>
    <name type="common">Walking stick</name>
    <dbReference type="NCBI Taxonomy" id="629358"/>
    <lineage>
        <taxon>Eukaryota</taxon>
        <taxon>Metazoa</taxon>
        <taxon>Ecdysozoa</taxon>
        <taxon>Arthropoda</taxon>
        <taxon>Hexapoda</taxon>
        <taxon>Insecta</taxon>
        <taxon>Pterygota</taxon>
        <taxon>Neoptera</taxon>
        <taxon>Polyneoptera</taxon>
        <taxon>Phasmatodea</taxon>
        <taxon>Timematodea</taxon>
        <taxon>Timematoidea</taxon>
        <taxon>Timematidae</taxon>
        <taxon>Timema</taxon>
    </lineage>
</organism>
<proteinExistence type="predicted"/>
<sequence length="34" mass="3939">MMTNGTKPNLEELRESRRSSSKMMVFLCISKVAY</sequence>
<reference evidence="1" key="1">
    <citation type="submission" date="2020-11" db="EMBL/GenBank/DDBJ databases">
        <authorList>
            <person name="Tran Van P."/>
        </authorList>
    </citation>
    <scope>NUCLEOTIDE SEQUENCE</scope>
</reference>
<name>A0A7R9PRD4_TIMGE</name>
<gene>
    <name evidence="1" type="ORF">TGEB3V08_LOCUS10545</name>
</gene>
<evidence type="ECO:0000313" key="1">
    <source>
        <dbReference type="EMBL" id="CAD7609433.1"/>
    </source>
</evidence>
<dbReference type="AlphaFoldDB" id="A0A7R9PRD4"/>
<dbReference type="EMBL" id="OE846300">
    <property type="protein sequence ID" value="CAD7609433.1"/>
    <property type="molecule type" value="Genomic_DNA"/>
</dbReference>
<accession>A0A7R9PRD4</accession>